<proteinExistence type="inferred from homology"/>
<protein>
    <recommendedName>
        <fullName evidence="4">Peptide methionine sulfoxide reductase MsrA</fullName>
        <shortName evidence="4">Protein-methionine-S-oxide reductase</shortName>
        <ecNumber evidence="4">1.8.4.11</ecNumber>
    </recommendedName>
    <alternativeName>
        <fullName evidence="4">Peptide-methionine (S)-S-oxide reductase</fullName>
        <shortName evidence="4">Peptide Met(O) reductase</shortName>
    </alternativeName>
</protein>
<dbReference type="RefSeq" id="WP_114485634.1">
    <property type="nucleotide sequence ID" value="NZ_CBCSHM010000015.1"/>
</dbReference>
<dbReference type="InterPro" id="IPR002569">
    <property type="entry name" value="Met_Sox_Rdtase_MsrA_dom"/>
</dbReference>
<organism evidence="7 8">
    <name type="scientific">Vreelandella rituensis</name>
    <dbReference type="NCBI Taxonomy" id="2282306"/>
    <lineage>
        <taxon>Bacteria</taxon>
        <taxon>Pseudomonadati</taxon>
        <taxon>Pseudomonadota</taxon>
        <taxon>Gammaproteobacteria</taxon>
        <taxon>Oceanospirillales</taxon>
        <taxon>Halomonadaceae</taxon>
        <taxon>Vreelandella</taxon>
    </lineage>
</organism>
<dbReference type="NCBIfam" id="TIGR00401">
    <property type="entry name" value="msrA"/>
    <property type="match status" value="1"/>
</dbReference>
<evidence type="ECO:0000313" key="7">
    <source>
        <dbReference type="EMBL" id="RCV93247.1"/>
    </source>
</evidence>
<dbReference type="OrthoDB" id="4174719at2"/>
<dbReference type="AlphaFoldDB" id="A0A368UA09"/>
<feature type="chain" id="PRO_5016587349" description="Peptide methionine sulfoxide reductase MsrA" evidence="5">
    <location>
        <begin position="33"/>
        <end position="217"/>
    </location>
</feature>
<sequence length="217" mass="24429">MSYSKHPDLATVFPLSTLALALGLITSPSVLAETGDSHLATFAGGCFWCMESPFERQPGIDDAVSGYIGGSVENPSYEAVTQGDTGHAEAIQFHYDPQQISYSQLLDVFWRNIDPFAEDRQFCDVGSQYRSAIFYHDEEQKRLAEASKNELEAHLGREIATQIVPADTFWEAEKYHQDYAERNPLRYKFYRYSCGRDERLEEVWGEEAGGPTFTGAD</sequence>
<dbReference type="EC" id="1.8.4.11" evidence="4"/>
<dbReference type="PANTHER" id="PTHR43774">
    <property type="entry name" value="PEPTIDE METHIONINE SULFOXIDE REDUCTASE"/>
    <property type="match status" value="1"/>
</dbReference>
<dbReference type="Proteomes" id="UP000253204">
    <property type="component" value="Unassembled WGS sequence"/>
</dbReference>
<dbReference type="InterPro" id="IPR036509">
    <property type="entry name" value="Met_Sox_Rdtase_MsrA_sf"/>
</dbReference>
<dbReference type="EMBL" id="QPIJ01000004">
    <property type="protein sequence ID" value="RCV93247.1"/>
    <property type="molecule type" value="Genomic_DNA"/>
</dbReference>
<feature type="signal peptide" evidence="5">
    <location>
        <begin position="1"/>
        <end position="32"/>
    </location>
</feature>
<reference evidence="7 8" key="1">
    <citation type="submission" date="2018-07" db="EMBL/GenBank/DDBJ databases">
        <title>Halomonas rutogse sp. nov., isolated from Lake TangqianCo on Tibetan Plateau.</title>
        <authorList>
            <person name="Lu H."/>
            <person name="Xing P."/>
            <person name="Wu Q."/>
        </authorList>
    </citation>
    <scope>NUCLEOTIDE SEQUENCE [LARGE SCALE GENOMIC DNA]</scope>
    <source>
        <strain evidence="7 8">TQ8S</strain>
    </source>
</reference>
<evidence type="ECO:0000256" key="1">
    <source>
        <dbReference type="ARBA" id="ARBA00023002"/>
    </source>
</evidence>
<comment type="catalytic activity">
    <reaction evidence="2 4">
        <text>L-methionyl-[protein] + [thioredoxin]-disulfide + H2O = L-methionyl-(S)-S-oxide-[protein] + [thioredoxin]-dithiol</text>
        <dbReference type="Rhea" id="RHEA:14217"/>
        <dbReference type="Rhea" id="RHEA-COMP:10698"/>
        <dbReference type="Rhea" id="RHEA-COMP:10700"/>
        <dbReference type="Rhea" id="RHEA-COMP:12313"/>
        <dbReference type="Rhea" id="RHEA-COMP:12315"/>
        <dbReference type="ChEBI" id="CHEBI:15377"/>
        <dbReference type="ChEBI" id="CHEBI:16044"/>
        <dbReference type="ChEBI" id="CHEBI:29950"/>
        <dbReference type="ChEBI" id="CHEBI:44120"/>
        <dbReference type="ChEBI" id="CHEBI:50058"/>
        <dbReference type="EC" id="1.8.4.11"/>
    </reaction>
</comment>
<comment type="similarity">
    <text evidence="4">Belongs to the MsrA Met sulfoxide reductase family.</text>
</comment>
<keyword evidence="1 4" id="KW-0560">Oxidoreductase</keyword>
<gene>
    <name evidence="4 7" type="primary">msrA</name>
    <name evidence="7" type="ORF">DU506_03855</name>
</gene>
<evidence type="ECO:0000256" key="5">
    <source>
        <dbReference type="SAM" id="SignalP"/>
    </source>
</evidence>
<evidence type="ECO:0000256" key="2">
    <source>
        <dbReference type="ARBA" id="ARBA00047806"/>
    </source>
</evidence>
<dbReference type="Gene3D" id="3.30.1060.10">
    <property type="entry name" value="Peptide methionine sulphoxide reductase MsrA"/>
    <property type="match status" value="1"/>
</dbReference>
<dbReference type="HAMAP" id="MF_01401">
    <property type="entry name" value="MsrA"/>
    <property type="match status" value="1"/>
</dbReference>
<accession>A0A368UA09</accession>
<evidence type="ECO:0000256" key="3">
    <source>
        <dbReference type="ARBA" id="ARBA00048782"/>
    </source>
</evidence>
<dbReference type="GO" id="GO:0008113">
    <property type="term" value="F:peptide-methionine (S)-S-oxide reductase activity"/>
    <property type="evidence" value="ECO:0007669"/>
    <property type="project" value="UniProtKB-UniRule"/>
</dbReference>
<comment type="function">
    <text evidence="4">Has an important function as a repair enzyme for proteins that have been inactivated by oxidation. Catalyzes the reversible oxidation-reduction of methionine sulfoxide in proteins to methionine.</text>
</comment>
<comment type="caution">
    <text evidence="7">The sequence shown here is derived from an EMBL/GenBank/DDBJ whole genome shotgun (WGS) entry which is preliminary data.</text>
</comment>
<keyword evidence="8" id="KW-1185">Reference proteome</keyword>
<name>A0A368UA09_9GAMM</name>
<feature type="active site" evidence="4">
    <location>
        <position position="46"/>
    </location>
</feature>
<dbReference type="Pfam" id="PF01625">
    <property type="entry name" value="PMSR"/>
    <property type="match status" value="1"/>
</dbReference>
<evidence type="ECO:0000313" key="8">
    <source>
        <dbReference type="Proteomes" id="UP000253204"/>
    </source>
</evidence>
<comment type="catalytic activity">
    <reaction evidence="3 4">
        <text>[thioredoxin]-disulfide + L-methionine + H2O = L-methionine (S)-S-oxide + [thioredoxin]-dithiol</text>
        <dbReference type="Rhea" id="RHEA:19993"/>
        <dbReference type="Rhea" id="RHEA-COMP:10698"/>
        <dbReference type="Rhea" id="RHEA-COMP:10700"/>
        <dbReference type="ChEBI" id="CHEBI:15377"/>
        <dbReference type="ChEBI" id="CHEBI:29950"/>
        <dbReference type="ChEBI" id="CHEBI:50058"/>
        <dbReference type="ChEBI" id="CHEBI:57844"/>
        <dbReference type="ChEBI" id="CHEBI:58772"/>
        <dbReference type="EC" id="1.8.4.11"/>
    </reaction>
</comment>
<evidence type="ECO:0000259" key="6">
    <source>
        <dbReference type="Pfam" id="PF01625"/>
    </source>
</evidence>
<dbReference type="PANTHER" id="PTHR43774:SF1">
    <property type="entry name" value="PEPTIDE METHIONINE SULFOXIDE REDUCTASE MSRA 2"/>
    <property type="match status" value="1"/>
</dbReference>
<keyword evidence="5" id="KW-0732">Signal</keyword>
<dbReference type="SUPFAM" id="SSF55068">
    <property type="entry name" value="Peptide methionine sulfoxide reductase"/>
    <property type="match status" value="1"/>
</dbReference>
<feature type="domain" description="Peptide methionine sulphoxide reductase MsrA" evidence="6">
    <location>
        <begin position="40"/>
        <end position="188"/>
    </location>
</feature>
<evidence type="ECO:0000256" key="4">
    <source>
        <dbReference type="HAMAP-Rule" id="MF_01401"/>
    </source>
</evidence>
<dbReference type="GO" id="GO:0033744">
    <property type="term" value="F:L-methionine:thioredoxin-disulfide S-oxidoreductase activity"/>
    <property type="evidence" value="ECO:0007669"/>
    <property type="project" value="RHEA"/>
</dbReference>